<accession>X0V3Q3</accession>
<feature type="non-terminal residue" evidence="3">
    <location>
        <position position="1"/>
    </location>
</feature>
<dbReference type="GO" id="GO:0006423">
    <property type="term" value="P:cysteinyl-tRNA aminoacylation"/>
    <property type="evidence" value="ECO:0007669"/>
    <property type="project" value="InterPro"/>
</dbReference>
<evidence type="ECO:0000313" key="3">
    <source>
        <dbReference type="EMBL" id="GAF95280.1"/>
    </source>
</evidence>
<dbReference type="AlphaFoldDB" id="X0V3Q3"/>
<dbReference type="InterPro" id="IPR009080">
    <property type="entry name" value="tRNAsynth_Ia_anticodon-bd"/>
</dbReference>
<organism evidence="3">
    <name type="scientific">marine sediment metagenome</name>
    <dbReference type="NCBI Taxonomy" id="412755"/>
    <lineage>
        <taxon>unclassified sequences</taxon>
        <taxon>metagenomes</taxon>
        <taxon>ecological metagenomes</taxon>
    </lineage>
</organism>
<comment type="caution">
    <text evidence="3">The sequence shown here is derived from an EMBL/GenBank/DDBJ whole genome shotgun (WGS) entry which is preliminary data.</text>
</comment>
<dbReference type="GO" id="GO:0005524">
    <property type="term" value="F:ATP binding"/>
    <property type="evidence" value="ECO:0007669"/>
    <property type="project" value="InterPro"/>
</dbReference>
<dbReference type="GO" id="GO:0005829">
    <property type="term" value="C:cytosol"/>
    <property type="evidence" value="ECO:0007669"/>
    <property type="project" value="TreeGrafter"/>
</dbReference>
<dbReference type="InterPro" id="IPR015273">
    <property type="entry name" value="Cys-tRNA-synt_Ia_DALR"/>
</dbReference>
<dbReference type="EMBL" id="BARS01013283">
    <property type="protein sequence ID" value="GAF95280.1"/>
    <property type="molecule type" value="Genomic_DNA"/>
</dbReference>
<dbReference type="PANTHER" id="PTHR10890">
    <property type="entry name" value="CYSTEINYL-TRNA SYNTHETASE"/>
    <property type="match status" value="1"/>
</dbReference>
<feature type="domain" description="Cysteinyl-tRNA synthetase class Ia DALR" evidence="2">
    <location>
        <begin position="51"/>
        <end position="114"/>
    </location>
</feature>
<name>X0V3Q3_9ZZZZ</name>
<sequence length="161" mass="19310">WIRPSLDFSDKLAKEAKTNLDKLEEFLRKLRETKGKPGKNNKNLIENFEKRFFEVLEDDFNTPKAKGLIFDFISKINKKIDENQLSQKEAKTIYNFFKKINEIFNILDFKKIEGKEVLSKEIKKLVELREKHRTQRNWQKADEVRKKIQKLDYKIEDTSQG</sequence>
<evidence type="ECO:0000256" key="1">
    <source>
        <dbReference type="ARBA" id="ARBA00004496"/>
    </source>
</evidence>
<feature type="non-terminal residue" evidence="3">
    <location>
        <position position="161"/>
    </location>
</feature>
<proteinExistence type="predicted"/>
<dbReference type="SUPFAM" id="SSF47323">
    <property type="entry name" value="Anticodon-binding domain of a subclass of class I aminoacyl-tRNA synthetases"/>
    <property type="match status" value="1"/>
</dbReference>
<dbReference type="Pfam" id="PF09190">
    <property type="entry name" value="DALR_2"/>
    <property type="match status" value="1"/>
</dbReference>
<gene>
    <name evidence="3" type="ORF">S01H1_23166</name>
</gene>
<reference evidence="3" key="1">
    <citation type="journal article" date="2014" name="Front. Microbiol.">
        <title>High frequency of phylogenetically diverse reductive dehalogenase-homologous genes in deep subseafloor sedimentary metagenomes.</title>
        <authorList>
            <person name="Kawai M."/>
            <person name="Futagami T."/>
            <person name="Toyoda A."/>
            <person name="Takaki Y."/>
            <person name="Nishi S."/>
            <person name="Hori S."/>
            <person name="Arai W."/>
            <person name="Tsubouchi T."/>
            <person name="Morono Y."/>
            <person name="Uchiyama I."/>
            <person name="Ito T."/>
            <person name="Fujiyama A."/>
            <person name="Inagaki F."/>
            <person name="Takami H."/>
        </authorList>
    </citation>
    <scope>NUCLEOTIDE SEQUENCE</scope>
    <source>
        <strain evidence="3">Expedition CK06-06</strain>
    </source>
</reference>
<comment type="subcellular location">
    <subcellularLocation>
        <location evidence="1">Cytoplasm</location>
    </subcellularLocation>
</comment>
<dbReference type="SMART" id="SM00840">
    <property type="entry name" value="DALR_2"/>
    <property type="match status" value="1"/>
</dbReference>
<dbReference type="PANTHER" id="PTHR10890:SF3">
    <property type="entry name" value="CYSTEINE--TRNA LIGASE, CYTOPLASMIC"/>
    <property type="match status" value="1"/>
</dbReference>
<dbReference type="GO" id="GO:0004817">
    <property type="term" value="F:cysteine-tRNA ligase activity"/>
    <property type="evidence" value="ECO:0007669"/>
    <property type="project" value="InterPro"/>
</dbReference>
<protein>
    <recommendedName>
        <fullName evidence="2">Cysteinyl-tRNA synthetase class Ia DALR domain-containing protein</fullName>
    </recommendedName>
</protein>
<dbReference type="InterPro" id="IPR024909">
    <property type="entry name" value="Cys-tRNA/MSH_ligase"/>
</dbReference>
<dbReference type="Gene3D" id="1.20.120.1910">
    <property type="entry name" value="Cysteine-tRNA ligase, C-terminal anti-codon recognition domain"/>
    <property type="match status" value="1"/>
</dbReference>
<evidence type="ECO:0000259" key="2">
    <source>
        <dbReference type="SMART" id="SM00840"/>
    </source>
</evidence>